<dbReference type="Gene3D" id="3.40.640.10">
    <property type="entry name" value="Type I PLP-dependent aspartate aminotransferase-like (Major domain)"/>
    <property type="match status" value="1"/>
</dbReference>
<dbReference type="PANTHER" id="PTHR43321:SF3">
    <property type="entry name" value="GLUTAMATE DECARBOXYLASE"/>
    <property type="match status" value="1"/>
</dbReference>
<dbReference type="Gene3D" id="3.90.1150.160">
    <property type="match status" value="1"/>
</dbReference>
<dbReference type="RefSeq" id="WP_101473779.1">
    <property type="nucleotide sequence ID" value="NZ_CP060637.1"/>
</dbReference>
<organism evidence="11 12">
    <name type="scientific">Fusobacterium hominis</name>
    <dbReference type="NCBI Taxonomy" id="2764326"/>
    <lineage>
        <taxon>Bacteria</taxon>
        <taxon>Fusobacteriati</taxon>
        <taxon>Fusobacteriota</taxon>
        <taxon>Fusobacteriia</taxon>
        <taxon>Fusobacteriales</taxon>
        <taxon>Fusobacteriaceae</taxon>
        <taxon>Fusobacterium</taxon>
    </lineage>
</organism>
<dbReference type="EMBL" id="CP060637">
    <property type="protein sequence ID" value="QNM16036.1"/>
    <property type="molecule type" value="Genomic_DNA"/>
</dbReference>
<comment type="cofactor">
    <cofactor evidence="1 8 9">
        <name>pyridoxal 5'-phosphate</name>
        <dbReference type="ChEBI" id="CHEBI:597326"/>
    </cofactor>
</comment>
<dbReference type="GO" id="GO:0005829">
    <property type="term" value="C:cytosol"/>
    <property type="evidence" value="ECO:0007669"/>
    <property type="project" value="TreeGrafter"/>
</dbReference>
<dbReference type="InterPro" id="IPR002129">
    <property type="entry name" value="PyrdxlP-dep_de-COase"/>
</dbReference>
<protein>
    <recommendedName>
        <fullName evidence="3 10">Glutamate decarboxylase</fullName>
        <ecNumber evidence="3 10">4.1.1.15</ecNumber>
    </recommendedName>
</protein>
<dbReference type="Pfam" id="PF00282">
    <property type="entry name" value="Pyridoxal_deC"/>
    <property type="match status" value="1"/>
</dbReference>
<dbReference type="AlphaFoldDB" id="A0A7G9GZ04"/>
<keyword evidence="12" id="KW-1185">Reference proteome</keyword>
<evidence type="ECO:0000256" key="8">
    <source>
        <dbReference type="PIRSR" id="PIRSR602129-50"/>
    </source>
</evidence>
<sequence>MSLYEKNKDSFNESIFSSHNIGSELSKYKMPEKESDPNVILELVKDELFLDGNARQNLATFCQTFLPKEVHELMDLSISKNMIDKDEYPQTAEIERRCVHILSQLWHSPDEAKSIGTSTVGSSEACMLGGLAMYHRWKAKRKKEGKDYSHPNMVTGPVQICWHKFARYWDIELREVPMEEDCLYMSPEHMEKYIDENTIGVVTTLGLTFTGAYEPVEDICKALDEYEKKTGLSIDVHVDGASGGFLAPFCAKDLKWDFTLPRVKSISASGHKFGLAPLGCGWVLWRDISDLPENLIFHVNYLGGDMSVFQLNFSRPAGQIISQYFLLLRLGVEGYTKIHQNCYHTAQYLASELNKLGIFEVLYDGNPEKGIPAVTWKLKKDAKVTFNLYDFADKLRSRGWQVPAYSLPAHADKIVVQRILVRQGVSLDMASLLIEDIKRTIEYFKTHEVVTNLTAKEGTAFSH</sequence>
<comment type="catalytic activity">
    <reaction evidence="7 10">
        <text>L-glutamate + H(+) = 4-aminobutanoate + CO2</text>
        <dbReference type="Rhea" id="RHEA:17785"/>
        <dbReference type="ChEBI" id="CHEBI:15378"/>
        <dbReference type="ChEBI" id="CHEBI:16526"/>
        <dbReference type="ChEBI" id="CHEBI:29985"/>
        <dbReference type="ChEBI" id="CHEBI:59888"/>
        <dbReference type="EC" id="4.1.1.15"/>
    </reaction>
</comment>
<evidence type="ECO:0000256" key="6">
    <source>
        <dbReference type="ARBA" id="ARBA00024984"/>
    </source>
</evidence>
<dbReference type="NCBIfam" id="TIGR01788">
    <property type="entry name" value="Glu-decarb-GAD"/>
    <property type="match status" value="1"/>
</dbReference>
<comment type="similarity">
    <text evidence="2 9">Belongs to the group II decarboxylase family.</text>
</comment>
<proteinExistence type="inferred from homology"/>
<evidence type="ECO:0000256" key="2">
    <source>
        <dbReference type="ARBA" id="ARBA00009533"/>
    </source>
</evidence>
<evidence type="ECO:0000313" key="11">
    <source>
        <dbReference type="EMBL" id="QNM16036.1"/>
    </source>
</evidence>
<evidence type="ECO:0000256" key="9">
    <source>
        <dbReference type="RuleBase" id="RU000382"/>
    </source>
</evidence>
<feature type="modified residue" description="N6-(pyridoxal phosphate)lysine" evidence="8">
    <location>
        <position position="272"/>
    </location>
</feature>
<evidence type="ECO:0000256" key="10">
    <source>
        <dbReference type="RuleBase" id="RU361171"/>
    </source>
</evidence>
<keyword evidence="4 8" id="KW-0663">Pyridoxal phosphate</keyword>
<name>A0A7G9GZ04_9FUSO</name>
<evidence type="ECO:0000256" key="7">
    <source>
        <dbReference type="ARBA" id="ARBA00048868"/>
    </source>
</evidence>
<keyword evidence="5 9" id="KW-0456">Lyase</keyword>
<dbReference type="GO" id="GO:0030170">
    <property type="term" value="F:pyridoxal phosphate binding"/>
    <property type="evidence" value="ECO:0007669"/>
    <property type="project" value="InterPro"/>
</dbReference>
<evidence type="ECO:0000256" key="5">
    <source>
        <dbReference type="ARBA" id="ARBA00023239"/>
    </source>
</evidence>
<dbReference type="InterPro" id="IPR010107">
    <property type="entry name" value="Glutamate_decarboxylase"/>
</dbReference>
<keyword evidence="10" id="KW-0210">Decarboxylase</keyword>
<dbReference type="KEGG" id="fho:H9Q81_04215"/>
<dbReference type="GO" id="GO:0006538">
    <property type="term" value="P:L-glutamate catabolic process"/>
    <property type="evidence" value="ECO:0007669"/>
    <property type="project" value="TreeGrafter"/>
</dbReference>
<dbReference type="InterPro" id="IPR015424">
    <property type="entry name" value="PyrdxlP-dep_Trfase"/>
</dbReference>
<dbReference type="EC" id="4.1.1.15" evidence="3 10"/>
<comment type="function">
    <text evidence="6">Converts glutamate to gamma-aminobutyrate (GABA), consuming one intracellular proton in the reaction. The gad system helps to maintain a near-neutral intracellular pH when cells are exposed to extremely acidic conditions. The ability to survive transit through the acidic conditions of the stomach is essential for successful colonization of the mammalian host by commensal and pathogenic bacteria.</text>
</comment>
<evidence type="ECO:0000256" key="3">
    <source>
        <dbReference type="ARBA" id="ARBA00012421"/>
    </source>
</evidence>
<dbReference type="GO" id="GO:0004351">
    <property type="term" value="F:glutamate decarboxylase activity"/>
    <property type="evidence" value="ECO:0007669"/>
    <property type="project" value="UniProtKB-EC"/>
</dbReference>
<reference evidence="11 12" key="1">
    <citation type="submission" date="2020-08" db="EMBL/GenBank/DDBJ databases">
        <authorList>
            <person name="Liu C."/>
            <person name="Sun Q."/>
        </authorList>
    </citation>
    <scope>NUCLEOTIDE SEQUENCE [LARGE SCALE GENOMIC DNA]</scope>
    <source>
        <strain evidence="11 12">NSJ-57</strain>
    </source>
</reference>
<dbReference type="CDD" id="cd06450">
    <property type="entry name" value="DOPA_deC_like"/>
    <property type="match status" value="1"/>
</dbReference>
<dbReference type="PROSITE" id="PS00392">
    <property type="entry name" value="DDC_GAD_HDC_YDC"/>
    <property type="match status" value="1"/>
</dbReference>
<dbReference type="InterPro" id="IPR015421">
    <property type="entry name" value="PyrdxlP-dep_Trfase_major"/>
</dbReference>
<dbReference type="FunFam" id="4.10.280.50:FF:000001">
    <property type="entry name" value="Glutamate decarboxylase"/>
    <property type="match status" value="1"/>
</dbReference>
<accession>A0A7G9GZ04</accession>
<dbReference type="Gene3D" id="4.10.280.50">
    <property type="match status" value="1"/>
</dbReference>
<evidence type="ECO:0000256" key="1">
    <source>
        <dbReference type="ARBA" id="ARBA00001933"/>
    </source>
</evidence>
<dbReference type="SUPFAM" id="SSF53383">
    <property type="entry name" value="PLP-dependent transferases"/>
    <property type="match status" value="1"/>
</dbReference>
<evidence type="ECO:0000313" key="12">
    <source>
        <dbReference type="Proteomes" id="UP000515913"/>
    </source>
</evidence>
<dbReference type="InterPro" id="IPR021115">
    <property type="entry name" value="Pyridoxal-P_BS"/>
</dbReference>
<dbReference type="PANTHER" id="PTHR43321">
    <property type="entry name" value="GLUTAMATE DECARBOXYLASE"/>
    <property type="match status" value="1"/>
</dbReference>
<gene>
    <name evidence="11" type="ORF">H9Q81_04215</name>
</gene>
<dbReference type="Proteomes" id="UP000515913">
    <property type="component" value="Chromosome"/>
</dbReference>
<evidence type="ECO:0000256" key="4">
    <source>
        <dbReference type="ARBA" id="ARBA00022898"/>
    </source>
</evidence>
<dbReference type="FunFam" id="3.40.640.10:FF:000017">
    <property type="entry name" value="Glutamate decarboxylase"/>
    <property type="match status" value="1"/>
</dbReference>